<evidence type="ECO:0000313" key="3">
    <source>
        <dbReference type="EMBL" id="KAJ7362343.1"/>
    </source>
</evidence>
<dbReference type="Pfam" id="PF20681">
    <property type="entry name" value="DUF6818"/>
    <property type="match status" value="1"/>
</dbReference>
<name>A0AAD7ALK3_9AGAR</name>
<dbReference type="PANTHER" id="PTHR34409">
    <property type="entry name" value="SET DOMAIN-CONTAINING PROTEIN"/>
    <property type="match status" value="1"/>
</dbReference>
<dbReference type="PANTHER" id="PTHR34409:SF1">
    <property type="entry name" value="MYB-LIKE DOMAIN-CONTAINING PROTEIN"/>
    <property type="match status" value="1"/>
</dbReference>
<dbReference type="InterPro" id="IPR049203">
    <property type="entry name" value="DUF6818"/>
</dbReference>
<accession>A0AAD7ALK3</accession>
<evidence type="ECO:0000256" key="1">
    <source>
        <dbReference type="SAM" id="MobiDB-lite"/>
    </source>
</evidence>
<feature type="non-terminal residue" evidence="3">
    <location>
        <position position="385"/>
    </location>
</feature>
<organism evidence="3 4">
    <name type="scientific">Mycena albidolilacea</name>
    <dbReference type="NCBI Taxonomy" id="1033008"/>
    <lineage>
        <taxon>Eukaryota</taxon>
        <taxon>Fungi</taxon>
        <taxon>Dikarya</taxon>
        <taxon>Basidiomycota</taxon>
        <taxon>Agaricomycotina</taxon>
        <taxon>Agaricomycetes</taxon>
        <taxon>Agaricomycetidae</taxon>
        <taxon>Agaricales</taxon>
        <taxon>Marasmiineae</taxon>
        <taxon>Mycenaceae</taxon>
        <taxon>Mycena</taxon>
    </lineage>
</organism>
<evidence type="ECO:0000259" key="2">
    <source>
        <dbReference type="Pfam" id="PF20681"/>
    </source>
</evidence>
<proteinExistence type="predicted"/>
<protein>
    <recommendedName>
        <fullName evidence="2">DUF6818 domain-containing protein</fullName>
    </recommendedName>
</protein>
<feature type="compositionally biased region" description="Low complexity" evidence="1">
    <location>
        <begin position="344"/>
        <end position="364"/>
    </location>
</feature>
<comment type="caution">
    <text evidence="3">The sequence shown here is derived from an EMBL/GenBank/DDBJ whole genome shotgun (WGS) entry which is preliminary data.</text>
</comment>
<feature type="region of interest" description="Disordered" evidence="1">
    <location>
        <begin position="1"/>
        <end position="73"/>
    </location>
</feature>
<evidence type="ECO:0000313" key="4">
    <source>
        <dbReference type="Proteomes" id="UP001218218"/>
    </source>
</evidence>
<dbReference type="AlphaFoldDB" id="A0AAD7ALK3"/>
<dbReference type="EMBL" id="JARIHO010000004">
    <property type="protein sequence ID" value="KAJ7362343.1"/>
    <property type="molecule type" value="Genomic_DNA"/>
</dbReference>
<sequence>PSLLPLPNDSDSDFEPVAVAKSRGLKPAAKVTGVRQKEKARKRTHSSDSDVDADSDAAPPAKQRGRPKGSANFNECDVTRLLDLVNRLLPVGGKGWKEVTARHNNWAARHGRPVRDLKSLEAKFKLLVKAKKPTGNAHCPPDVKRDKGIDPKINKRVGTQDVGDSDIGGGDSSDDSVEVLNPGTSKFHSAVARCAPTPPLHRNSCLNAPELVTKLANTFDPEIQRSMHEERSQRSFQTTQLMTLTQQLRDAQAATEALRNCLTEVERARDRAELKLEFLGPAPFTGFGGNGSQSSRARYIAQECPDLVRRGGKIRCERLFPEGRGCVEWFTDEEDNANKENWNSSSSSSGQSVLPSFGSSSADASGGGSGEVKGKSAACYLSPNI</sequence>
<feature type="compositionally biased region" description="Basic and acidic residues" evidence="1">
    <location>
        <begin position="141"/>
        <end position="153"/>
    </location>
</feature>
<keyword evidence="4" id="KW-1185">Reference proteome</keyword>
<feature type="region of interest" description="Disordered" evidence="1">
    <location>
        <begin position="131"/>
        <end position="175"/>
    </location>
</feature>
<dbReference type="Proteomes" id="UP001218218">
    <property type="component" value="Unassembled WGS sequence"/>
</dbReference>
<reference evidence="3" key="1">
    <citation type="submission" date="2023-03" db="EMBL/GenBank/DDBJ databases">
        <title>Massive genome expansion in bonnet fungi (Mycena s.s.) driven by repeated elements and novel gene families across ecological guilds.</title>
        <authorList>
            <consortium name="Lawrence Berkeley National Laboratory"/>
            <person name="Harder C.B."/>
            <person name="Miyauchi S."/>
            <person name="Viragh M."/>
            <person name="Kuo A."/>
            <person name="Thoen E."/>
            <person name="Andreopoulos B."/>
            <person name="Lu D."/>
            <person name="Skrede I."/>
            <person name="Drula E."/>
            <person name="Henrissat B."/>
            <person name="Morin E."/>
            <person name="Kohler A."/>
            <person name="Barry K."/>
            <person name="LaButti K."/>
            <person name="Morin E."/>
            <person name="Salamov A."/>
            <person name="Lipzen A."/>
            <person name="Mereny Z."/>
            <person name="Hegedus B."/>
            <person name="Baldrian P."/>
            <person name="Stursova M."/>
            <person name="Weitz H."/>
            <person name="Taylor A."/>
            <person name="Grigoriev I.V."/>
            <person name="Nagy L.G."/>
            <person name="Martin F."/>
            <person name="Kauserud H."/>
        </authorList>
    </citation>
    <scope>NUCLEOTIDE SEQUENCE</scope>
    <source>
        <strain evidence="3">CBHHK002</strain>
    </source>
</reference>
<gene>
    <name evidence="3" type="ORF">DFH08DRAFT_683526</name>
</gene>
<feature type="region of interest" description="Disordered" evidence="1">
    <location>
        <begin position="338"/>
        <end position="375"/>
    </location>
</feature>
<feature type="domain" description="DUF6818" evidence="2">
    <location>
        <begin position="90"/>
        <end position="165"/>
    </location>
</feature>